<organism evidence="2">
    <name type="scientific">marine metagenome</name>
    <dbReference type="NCBI Taxonomy" id="408172"/>
    <lineage>
        <taxon>unclassified sequences</taxon>
        <taxon>metagenomes</taxon>
        <taxon>ecological metagenomes</taxon>
    </lineage>
</organism>
<proteinExistence type="predicted"/>
<sequence>MPFLARESISGWAFLNNSVASPAFFSSIALITFFTEVRILLLRAILFSLCLSFCLTLFLAELVFAIVFTYSLLVL</sequence>
<keyword evidence="1" id="KW-0812">Transmembrane</keyword>
<feature type="transmembrane region" description="Helical" evidence="1">
    <location>
        <begin position="46"/>
        <end position="73"/>
    </location>
</feature>
<evidence type="ECO:0000256" key="1">
    <source>
        <dbReference type="SAM" id="Phobius"/>
    </source>
</evidence>
<name>A0A382UT24_9ZZZZ</name>
<dbReference type="EMBL" id="UINC01146590">
    <property type="protein sequence ID" value="SVD37406.1"/>
    <property type="molecule type" value="Genomic_DNA"/>
</dbReference>
<keyword evidence="1" id="KW-0472">Membrane</keyword>
<gene>
    <name evidence="2" type="ORF">METZ01_LOCUS390260</name>
</gene>
<dbReference type="AlphaFoldDB" id="A0A382UT24"/>
<protein>
    <submittedName>
        <fullName evidence="2">Uncharacterized protein</fullName>
    </submittedName>
</protein>
<feature type="transmembrane region" description="Helical" evidence="1">
    <location>
        <begin position="12"/>
        <end position="34"/>
    </location>
</feature>
<evidence type="ECO:0000313" key="2">
    <source>
        <dbReference type="EMBL" id="SVD37406.1"/>
    </source>
</evidence>
<reference evidence="2" key="1">
    <citation type="submission" date="2018-05" db="EMBL/GenBank/DDBJ databases">
        <authorList>
            <person name="Lanie J.A."/>
            <person name="Ng W.-L."/>
            <person name="Kazmierczak K.M."/>
            <person name="Andrzejewski T.M."/>
            <person name="Davidsen T.M."/>
            <person name="Wayne K.J."/>
            <person name="Tettelin H."/>
            <person name="Glass J.I."/>
            <person name="Rusch D."/>
            <person name="Podicherti R."/>
            <person name="Tsui H.-C.T."/>
            <person name="Winkler M.E."/>
        </authorList>
    </citation>
    <scope>NUCLEOTIDE SEQUENCE</scope>
</reference>
<accession>A0A382UT24</accession>
<keyword evidence="1" id="KW-1133">Transmembrane helix</keyword>